<keyword evidence="2" id="KW-1185">Reference proteome</keyword>
<evidence type="ECO:0000313" key="1">
    <source>
        <dbReference type="EMBL" id="MFC5492286.1"/>
    </source>
</evidence>
<evidence type="ECO:0000313" key="2">
    <source>
        <dbReference type="Proteomes" id="UP001595956"/>
    </source>
</evidence>
<proteinExistence type="predicted"/>
<organism evidence="1 2">
    <name type="scientific">Nocardioides caricicola</name>
    <dbReference type="NCBI Taxonomy" id="634770"/>
    <lineage>
        <taxon>Bacteria</taxon>
        <taxon>Bacillati</taxon>
        <taxon>Actinomycetota</taxon>
        <taxon>Actinomycetes</taxon>
        <taxon>Propionibacteriales</taxon>
        <taxon>Nocardioidaceae</taxon>
        <taxon>Nocardioides</taxon>
    </lineage>
</organism>
<dbReference type="Proteomes" id="UP001595956">
    <property type="component" value="Unassembled WGS sequence"/>
</dbReference>
<sequence length="85" mass="9621">MEFPLDVLVELVRRSEAVIDRIGLATIEFDRETMSGGAIDELMIETKQLAGYLSREIRPEVMRARFGTTTVEEAAQRRVPRQPAS</sequence>
<protein>
    <submittedName>
        <fullName evidence="1">Uncharacterized protein</fullName>
    </submittedName>
</protein>
<name>A0ABW0MVI7_9ACTN</name>
<dbReference type="RefSeq" id="WP_345176702.1">
    <property type="nucleotide sequence ID" value="NZ_BAABFQ010000006.1"/>
</dbReference>
<accession>A0ABW0MVI7</accession>
<reference evidence="2" key="1">
    <citation type="journal article" date="2019" name="Int. J. Syst. Evol. Microbiol.">
        <title>The Global Catalogue of Microorganisms (GCM) 10K type strain sequencing project: providing services to taxonomists for standard genome sequencing and annotation.</title>
        <authorList>
            <consortium name="The Broad Institute Genomics Platform"/>
            <consortium name="The Broad Institute Genome Sequencing Center for Infectious Disease"/>
            <person name="Wu L."/>
            <person name="Ma J."/>
        </authorList>
    </citation>
    <scope>NUCLEOTIDE SEQUENCE [LARGE SCALE GENOMIC DNA]</scope>
    <source>
        <strain evidence="2">KACC 13778</strain>
    </source>
</reference>
<dbReference type="EMBL" id="JBHSMD010000001">
    <property type="protein sequence ID" value="MFC5492286.1"/>
    <property type="molecule type" value="Genomic_DNA"/>
</dbReference>
<gene>
    <name evidence="1" type="ORF">ACFPKY_04200</name>
</gene>
<comment type="caution">
    <text evidence="1">The sequence shown here is derived from an EMBL/GenBank/DDBJ whole genome shotgun (WGS) entry which is preliminary data.</text>
</comment>